<feature type="region of interest" description="Disordered" evidence="1">
    <location>
        <begin position="1"/>
        <end position="33"/>
    </location>
</feature>
<dbReference type="Proteomes" id="UP000321049">
    <property type="component" value="Unassembled WGS sequence"/>
</dbReference>
<feature type="compositionally biased region" description="Low complexity" evidence="1">
    <location>
        <begin position="1"/>
        <end position="14"/>
    </location>
</feature>
<organism evidence="2 3">
    <name type="scientific">Cellulomonas terrae</name>
    <dbReference type="NCBI Taxonomy" id="311234"/>
    <lineage>
        <taxon>Bacteria</taxon>
        <taxon>Bacillati</taxon>
        <taxon>Actinomycetota</taxon>
        <taxon>Actinomycetes</taxon>
        <taxon>Micrococcales</taxon>
        <taxon>Cellulomonadaceae</taxon>
        <taxon>Cellulomonas</taxon>
    </lineage>
</organism>
<reference evidence="2 3" key="1">
    <citation type="submission" date="2019-07" db="EMBL/GenBank/DDBJ databases">
        <title>Whole genome shotgun sequence of Cellulomonas terrae NBRC 100819.</title>
        <authorList>
            <person name="Hosoyama A."/>
            <person name="Uohara A."/>
            <person name="Ohji S."/>
            <person name="Ichikawa N."/>
        </authorList>
    </citation>
    <scope>NUCLEOTIDE SEQUENCE [LARGE SCALE GENOMIC DNA]</scope>
    <source>
        <strain evidence="2 3">NBRC 100819</strain>
    </source>
</reference>
<dbReference type="EMBL" id="BJWH01000003">
    <property type="protein sequence ID" value="GEL97287.1"/>
    <property type="molecule type" value="Genomic_DNA"/>
</dbReference>
<dbReference type="AlphaFoldDB" id="A0A511JH11"/>
<protein>
    <submittedName>
        <fullName evidence="2">Uncharacterized protein</fullName>
    </submittedName>
</protein>
<accession>A0A511JH11</accession>
<evidence type="ECO:0000313" key="3">
    <source>
        <dbReference type="Proteomes" id="UP000321049"/>
    </source>
</evidence>
<evidence type="ECO:0000256" key="1">
    <source>
        <dbReference type="SAM" id="MobiDB-lite"/>
    </source>
</evidence>
<sequence length="93" mass="9642">MTNAPRSATEPTSRTPRRRPGPTLSAARGAQRRLRAQLAGRSGVCGVGLARTGDGYVLRVNVVDACVDVPAEVDGVPVDVCTTGRLTAQPAES</sequence>
<keyword evidence="3" id="KW-1185">Reference proteome</keyword>
<name>A0A511JH11_9CELL</name>
<dbReference type="RefSeq" id="WP_146844862.1">
    <property type="nucleotide sequence ID" value="NZ_BJWH01000003.1"/>
</dbReference>
<evidence type="ECO:0000313" key="2">
    <source>
        <dbReference type="EMBL" id="GEL97287.1"/>
    </source>
</evidence>
<gene>
    <name evidence="2" type="ORF">CTE05_08340</name>
</gene>
<proteinExistence type="predicted"/>
<dbReference type="OrthoDB" id="4829686at2"/>
<comment type="caution">
    <text evidence="2">The sequence shown here is derived from an EMBL/GenBank/DDBJ whole genome shotgun (WGS) entry which is preliminary data.</text>
</comment>